<reference evidence="1" key="1">
    <citation type="journal article" date="2018" name="Genome Biol.">
        <title>SKESA: strategic k-mer extension for scrupulous assemblies.</title>
        <authorList>
            <person name="Souvorov A."/>
            <person name="Agarwala R."/>
            <person name="Lipman D.J."/>
        </authorList>
    </citation>
    <scope>NUCLEOTIDE SEQUENCE</scope>
    <source>
        <strain evidence="1">R404</strain>
    </source>
</reference>
<evidence type="ECO:0000313" key="2">
    <source>
        <dbReference type="Proteomes" id="UP000856143"/>
    </source>
</evidence>
<dbReference type="AlphaFoldDB" id="A0AAN5RH56"/>
<name>A0AAN5RH56_KLEOX</name>
<sequence>MTDKRKVVPFNGKNIKNQEDILHDIAKILSEPEDNQGNPNKNLSSTYYVDGSGNVIGNGNVVNSGTINLGSPTYKKKVVVKTGDGVIDAHQKYQIQSILYEWVDTHNAIKKSTLSRQGAWSKFNCRFKISSYHELKSEQFPQAIKWLRAKLGALKSMASAPKKLPDWRKKTITAIQSRCSELGIQAWRKDYMQKKFKKDSMTLLDDTELKQLYRTVMAKK</sequence>
<dbReference type="Proteomes" id="UP000856143">
    <property type="component" value="Unassembled WGS sequence"/>
</dbReference>
<dbReference type="EMBL" id="DACSEO010000157">
    <property type="protein sequence ID" value="HAT1685189.1"/>
    <property type="molecule type" value="Genomic_DNA"/>
</dbReference>
<comment type="caution">
    <text evidence="1">The sequence shown here is derived from an EMBL/GenBank/DDBJ whole genome shotgun (WGS) entry which is preliminary data.</text>
</comment>
<gene>
    <name evidence="1" type="ORF">I8Y21_006024</name>
</gene>
<protein>
    <submittedName>
        <fullName evidence="1">Uncharacterized protein</fullName>
    </submittedName>
</protein>
<evidence type="ECO:0000313" key="1">
    <source>
        <dbReference type="EMBL" id="HAT1685189.1"/>
    </source>
</evidence>
<accession>A0AAN5RH56</accession>
<organism evidence="1 2">
    <name type="scientific">Klebsiella oxytoca</name>
    <dbReference type="NCBI Taxonomy" id="571"/>
    <lineage>
        <taxon>Bacteria</taxon>
        <taxon>Pseudomonadati</taxon>
        <taxon>Pseudomonadota</taxon>
        <taxon>Gammaproteobacteria</taxon>
        <taxon>Enterobacterales</taxon>
        <taxon>Enterobacteriaceae</taxon>
        <taxon>Klebsiella/Raoultella group</taxon>
        <taxon>Klebsiella</taxon>
    </lineage>
</organism>
<proteinExistence type="predicted"/>
<reference evidence="1" key="2">
    <citation type="submission" date="2020-11" db="EMBL/GenBank/DDBJ databases">
        <authorList>
            <consortium name="NCBI Pathogen Detection Project"/>
        </authorList>
    </citation>
    <scope>NUCLEOTIDE SEQUENCE</scope>
    <source>
        <strain evidence="1">R404</strain>
    </source>
</reference>